<dbReference type="AlphaFoldDB" id="A0AAU9U0Q7"/>
<feature type="signal peptide" evidence="1">
    <location>
        <begin position="1"/>
        <end position="19"/>
    </location>
</feature>
<gene>
    <name evidence="2" type="ORF">EEDITHA_LOCUS7512</name>
</gene>
<comment type="caution">
    <text evidence="2">The sequence shown here is derived from an EMBL/GenBank/DDBJ whole genome shotgun (WGS) entry which is preliminary data.</text>
</comment>
<reference evidence="2" key="1">
    <citation type="submission" date="2022-03" db="EMBL/GenBank/DDBJ databases">
        <authorList>
            <person name="Tunstrom K."/>
        </authorList>
    </citation>
    <scope>NUCLEOTIDE SEQUENCE</scope>
</reference>
<keyword evidence="3" id="KW-1185">Reference proteome</keyword>
<accession>A0AAU9U0Q7</accession>
<sequence>MCCTIAHFIASFRFIRVFAAGATLICIRGACQRSAVVLCGREPARQAALRKRKRDPLADGLRRLHRNYPSERSCLRNVKPLSRSLFRRPLRCDIDPRDRTTYVIFGSCQWRGLHAFVLRRCIAGVMGCLGFLH</sequence>
<evidence type="ECO:0000256" key="1">
    <source>
        <dbReference type="SAM" id="SignalP"/>
    </source>
</evidence>
<organism evidence="2 3">
    <name type="scientific">Euphydryas editha</name>
    <name type="common">Edith's checkerspot</name>
    <dbReference type="NCBI Taxonomy" id="104508"/>
    <lineage>
        <taxon>Eukaryota</taxon>
        <taxon>Metazoa</taxon>
        <taxon>Ecdysozoa</taxon>
        <taxon>Arthropoda</taxon>
        <taxon>Hexapoda</taxon>
        <taxon>Insecta</taxon>
        <taxon>Pterygota</taxon>
        <taxon>Neoptera</taxon>
        <taxon>Endopterygota</taxon>
        <taxon>Lepidoptera</taxon>
        <taxon>Glossata</taxon>
        <taxon>Ditrysia</taxon>
        <taxon>Papilionoidea</taxon>
        <taxon>Nymphalidae</taxon>
        <taxon>Nymphalinae</taxon>
        <taxon>Euphydryas</taxon>
    </lineage>
</organism>
<evidence type="ECO:0008006" key="4">
    <source>
        <dbReference type="Google" id="ProtNLM"/>
    </source>
</evidence>
<protein>
    <recommendedName>
        <fullName evidence="4">Secreted protein</fullName>
    </recommendedName>
</protein>
<evidence type="ECO:0000313" key="3">
    <source>
        <dbReference type="Proteomes" id="UP001153954"/>
    </source>
</evidence>
<dbReference type="EMBL" id="CAKOGL010000011">
    <property type="protein sequence ID" value="CAH2091668.1"/>
    <property type="molecule type" value="Genomic_DNA"/>
</dbReference>
<keyword evidence="1" id="KW-0732">Signal</keyword>
<dbReference type="Proteomes" id="UP001153954">
    <property type="component" value="Unassembled WGS sequence"/>
</dbReference>
<proteinExistence type="predicted"/>
<evidence type="ECO:0000313" key="2">
    <source>
        <dbReference type="EMBL" id="CAH2091668.1"/>
    </source>
</evidence>
<name>A0AAU9U0Q7_EUPED</name>
<feature type="chain" id="PRO_5043874511" description="Secreted protein" evidence="1">
    <location>
        <begin position="20"/>
        <end position="133"/>
    </location>
</feature>